<dbReference type="EMBL" id="JBHTCT010000005">
    <property type="protein sequence ID" value="MFC7363862.1"/>
    <property type="molecule type" value="Genomic_DNA"/>
</dbReference>
<organism evidence="3 4">
    <name type="scientific">Bhargavaea changchunensis</name>
    <dbReference type="NCBI Taxonomy" id="2134037"/>
    <lineage>
        <taxon>Bacteria</taxon>
        <taxon>Bacillati</taxon>
        <taxon>Bacillota</taxon>
        <taxon>Bacilli</taxon>
        <taxon>Bacillales</taxon>
        <taxon>Caryophanaceae</taxon>
        <taxon>Bhargavaea</taxon>
    </lineage>
</organism>
<keyword evidence="2" id="KW-0472">Membrane</keyword>
<feature type="transmembrane region" description="Helical" evidence="2">
    <location>
        <begin position="207"/>
        <end position="232"/>
    </location>
</feature>
<feature type="transmembrane region" description="Helical" evidence="2">
    <location>
        <begin position="63"/>
        <end position="84"/>
    </location>
</feature>
<reference evidence="4" key="1">
    <citation type="journal article" date="2019" name="Int. J. Syst. Evol. Microbiol.">
        <title>The Global Catalogue of Microorganisms (GCM) 10K type strain sequencing project: providing services to taxonomists for standard genome sequencing and annotation.</title>
        <authorList>
            <consortium name="The Broad Institute Genomics Platform"/>
            <consortium name="The Broad Institute Genome Sequencing Center for Infectious Disease"/>
            <person name="Wu L."/>
            <person name="Ma J."/>
        </authorList>
    </citation>
    <scope>NUCLEOTIDE SEQUENCE [LARGE SCALE GENOMIC DNA]</scope>
    <source>
        <strain evidence="4">JCM 4738</strain>
    </source>
</reference>
<keyword evidence="2" id="KW-1133">Transmembrane helix</keyword>
<comment type="caution">
    <text evidence="3">The sequence shown here is derived from an EMBL/GenBank/DDBJ whole genome shotgun (WGS) entry which is preliminary data.</text>
</comment>
<feature type="transmembrane region" description="Helical" evidence="2">
    <location>
        <begin position="127"/>
        <end position="151"/>
    </location>
</feature>
<sequence>MNNENFEKVAVLRRPLESGRQSPMNLSGIFVFGAFLQAGLYAAEYYIVGYSTDHPYKEEILQWHFWVSAVLIVLGLLLAIPFVYRRFEKLQYLISILYSQNLFGVSFYICALFVATDRKFGASADSIMTFTWTTLLVGLFIFILTSARFIWKIRKGDYREGSRSDQMRARFEYKSYLPAATVAGLGISFIIQYVIRQSGMEELGTLVFLLIGFGIFYTMLFVLPEQLAIFYYKLRYRSFNFEGRPYLDEPGDEDEEEELFGDSYYR</sequence>
<evidence type="ECO:0000256" key="1">
    <source>
        <dbReference type="SAM" id="MobiDB-lite"/>
    </source>
</evidence>
<keyword evidence="2" id="KW-0812">Transmembrane</keyword>
<evidence type="ECO:0000256" key="2">
    <source>
        <dbReference type="SAM" id="Phobius"/>
    </source>
</evidence>
<feature type="transmembrane region" description="Helical" evidence="2">
    <location>
        <begin position="96"/>
        <end position="115"/>
    </location>
</feature>
<feature type="region of interest" description="Disordered" evidence="1">
    <location>
        <begin position="247"/>
        <end position="266"/>
    </location>
</feature>
<feature type="transmembrane region" description="Helical" evidence="2">
    <location>
        <begin position="176"/>
        <end position="195"/>
    </location>
</feature>
<evidence type="ECO:0000313" key="4">
    <source>
        <dbReference type="Proteomes" id="UP001596483"/>
    </source>
</evidence>
<accession>A0ABW2N992</accession>
<gene>
    <name evidence="3" type="ORF">ACFQQH_01645</name>
</gene>
<feature type="compositionally biased region" description="Acidic residues" evidence="1">
    <location>
        <begin position="249"/>
        <end position="260"/>
    </location>
</feature>
<keyword evidence="4" id="KW-1185">Reference proteome</keyword>
<proteinExistence type="predicted"/>
<evidence type="ECO:0008006" key="5">
    <source>
        <dbReference type="Google" id="ProtNLM"/>
    </source>
</evidence>
<dbReference type="Proteomes" id="UP001596483">
    <property type="component" value="Unassembled WGS sequence"/>
</dbReference>
<name>A0ABW2N992_9BACL</name>
<evidence type="ECO:0000313" key="3">
    <source>
        <dbReference type="EMBL" id="MFC7363862.1"/>
    </source>
</evidence>
<dbReference type="RefSeq" id="WP_157293607.1">
    <property type="nucleotide sequence ID" value="NZ_JBHTCT010000005.1"/>
</dbReference>
<feature type="transmembrane region" description="Helical" evidence="2">
    <location>
        <begin position="23"/>
        <end position="43"/>
    </location>
</feature>
<protein>
    <recommendedName>
        <fullName evidence="5">ABC transporter ATPase</fullName>
    </recommendedName>
</protein>